<dbReference type="InterPro" id="IPR053850">
    <property type="entry name" value="Glyco_hydro_123_N_2"/>
</dbReference>
<dbReference type="AlphaFoldDB" id="A0A1H7R5R2"/>
<accession>A0A1H7R5R2</accession>
<dbReference type="RefSeq" id="WP_093325413.1">
    <property type="nucleotide sequence ID" value="NZ_FOAF01000002.1"/>
</dbReference>
<evidence type="ECO:0000259" key="3">
    <source>
        <dbReference type="Pfam" id="PF22680"/>
    </source>
</evidence>
<dbReference type="Pfam" id="PF13320">
    <property type="entry name" value="GH123_cat"/>
    <property type="match status" value="1"/>
</dbReference>
<evidence type="ECO:0000259" key="2">
    <source>
        <dbReference type="Pfam" id="PF13320"/>
    </source>
</evidence>
<dbReference type="EMBL" id="FOAF01000002">
    <property type="protein sequence ID" value="SEL54867.1"/>
    <property type="molecule type" value="Genomic_DNA"/>
</dbReference>
<proteinExistence type="predicted"/>
<organism evidence="4 5">
    <name type="scientific">Olivibacter domesticus</name>
    <name type="common">Pseudosphingobacterium domesticum</name>
    <dbReference type="NCBI Taxonomy" id="407022"/>
    <lineage>
        <taxon>Bacteria</taxon>
        <taxon>Pseudomonadati</taxon>
        <taxon>Bacteroidota</taxon>
        <taxon>Sphingobacteriia</taxon>
        <taxon>Sphingobacteriales</taxon>
        <taxon>Sphingobacteriaceae</taxon>
        <taxon>Olivibacter</taxon>
    </lineage>
</organism>
<keyword evidence="5" id="KW-1185">Reference proteome</keyword>
<evidence type="ECO:0000256" key="1">
    <source>
        <dbReference type="SAM" id="SignalP"/>
    </source>
</evidence>
<sequence length="556" mass="63374">MKLNETIKGGIAATLLFLSGLLPCAAWAQVSAILVDPLEKVFPETIFPSENFKEIDVARGEVASVQLVLRSQQNKHEVKLTIEVPELPNAAISYGPVGYVRAERSYTDPAVDRLVSNTGFYPDPILDKQPIKLEAGVAQACFLTIPIPKETKAGSYEVKISVHEGEEMVQKSFLIHVHNVELEKQRLWVTNWYSLDPKRLTLLNKGEKVKPYGELYWKLIKVLADKMASYGQNVALISPLDLATYKKEGDQFEIDFSRFDQTVEIFKNAGVLGRIEGGHIGQRAGDWTSPFIVRVPEPGADSTTFLSLPIQDARAKAFYAHFFKALLAHLEQKGWLTDYYQHIADEPIGENKQSYIDIASYVKSIVPSIKIMEACHSKDLAETIDLWVPQLDFLNKDFAFYQDRKKAGDEAWFYTCLSPRGNYANRFIDLPLIKTRLIHWINYKYQIEGYLHWGLNYWNDAPFVETTGINSEGGNILPTGDSWIVYPGYQKLYSSTRLETMRDGINDYTLLQMLEAKNPVLAKKIIDSMVFRFDWYDTSIRHFRTARKEMLIALEE</sequence>
<gene>
    <name evidence="4" type="ORF">SAMN05661044_02828</name>
</gene>
<dbReference type="InterPro" id="IPR025150">
    <property type="entry name" value="GH123_cat"/>
</dbReference>
<feature type="domain" description="Glycoside hydrolase 123 N-terminal" evidence="3">
    <location>
        <begin position="54"/>
        <end position="163"/>
    </location>
</feature>
<dbReference type="Proteomes" id="UP000199421">
    <property type="component" value="Unassembled WGS sequence"/>
</dbReference>
<name>A0A1H7R5R2_OLID1</name>
<evidence type="ECO:0000313" key="4">
    <source>
        <dbReference type="EMBL" id="SEL54867.1"/>
    </source>
</evidence>
<feature type="signal peptide" evidence="1">
    <location>
        <begin position="1"/>
        <end position="28"/>
    </location>
</feature>
<reference evidence="5" key="1">
    <citation type="submission" date="2016-10" db="EMBL/GenBank/DDBJ databases">
        <authorList>
            <person name="Varghese N."/>
            <person name="Submissions S."/>
        </authorList>
    </citation>
    <scope>NUCLEOTIDE SEQUENCE [LARGE SCALE GENOMIC DNA]</scope>
    <source>
        <strain evidence="5">DSM 18733</strain>
    </source>
</reference>
<dbReference type="Pfam" id="PF22680">
    <property type="entry name" value="Glyco_hydro_123_N_2"/>
    <property type="match status" value="1"/>
</dbReference>
<evidence type="ECO:0000313" key="5">
    <source>
        <dbReference type="Proteomes" id="UP000199421"/>
    </source>
</evidence>
<protein>
    <submittedName>
        <fullName evidence="4">Uncharacterized protein</fullName>
    </submittedName>
</protein>
<dbReference type="OrthoDB" id="197680at2"/>
<feature type="domain" description="Glycoside hydrolase 123 catalytic" evidence="2">
    <location>
        <begin position="208"/>
        <end position="514"/>
    </location>
</feature>
<dbReference type="STRING" id="407022.SAMN05661044_02828"/>
<keyword evidence="1" id="KW-0732">Signal</keyword>
<feature type="chain" id="PRO_5011760374" evidence="1">
    <location>
        <begin position="29"/>
        <end position="556"/>
    </location>
</feature>